<dbReference type="OrthoDB" id="7840273at2"/>
<name>A0A1V0RK25_9RHOB</name>
<protein>
    <submittedName>
        <fullName evidence="1">Phosphoadenosine phosphosulfate reductase</fullName>
    </submittedName>
</protein>
<gene>
    <name evidence="1" type="ORF">ROSMUCSMR3_00562</name>
</gene>
<proteinExistence type="predicted"/>
<evidence type="ECO:0000313" key="1">
    <source>
        <dbReference type="EMBL" id="ARE82066.1"/>
    </source>
</evidence>
<dbReference type="Proteomes" id="UP000192273">
    <property type="component" value="Chromosome"/>
</dbReference>
<dbReference type="AlphaFoldDB" id="A0A1V0RK25"/>
<dbReference type="KEGG" id="rmm:ROSMUCSMR3_00562"/>
<keyword evidence="2" id="KW-1185">Reference proteome</keyword>
<accession>A0A1V0RK25</accession>
<evidence type="ECO:0000313" key="2">
    <source>
        <dbReference type="Proteomes" id="UP000192273"/>
    </source>
</evidence>
<dbReference type="EMBL" id="CP020474">
    <property type="protein sequence ID" value="ARE82066.1"/>
    <property type="molecule type" value="Genomic_DNA"/>
</dbReference>
<reference evidence="1 2" key="1">
    <citation type="submission" date="2017-03" db="EMBL/GenBank/DDBJ databases">
        <title>Genome Sequence of Roseovarius mucosus strain SMR3 Isolated from a culture of the Diatom Skeletonema marinoi.</title>
        <authorList>
            <person name="Topel M."/>
            <person name="Pinder M."/>
            <person name="Johansson O.N."/>
            <person name="Kourtchenko O."/>
            <person name="Godhe A."/>
            <person name="Clarke A.K."/>
        </authorList>
    </citation>
    <scope>NUCLEOTIDE SEQUENCE [LARGE SCALE GENOMIC DNA]</scope>
    <source>
        <strain evidence="1 2">SMR3</strain>
    </source>
</reference>
<dbReference type="RefSeq" id="WP_081506378.1">
    <property type="nucleotide sequence ID" value="NZ_CP020474.1"/>
</dbReference>
<organism evidence="1 2">
    <name type="scientific">Roseovarius mucosus</name>
    <dbReference type="NCBI Taxonomy" id="215743"/>
    <lineage>
        <taxon>Bacteria</taxon>
        <taxon>Pseudomonadati</taxon>
        <taxon>Pseudomonadota</taxon>
        <taxon>Alphaproteobacteria</taxon>
        <taxon>Rhodobacterales</taxon>
        <taxon>Roseobacteraceae</taxon>
        <taxon>Roseovarius</taxon>
    </lineage>
</organism>
<sequence length="316" mass="35790">MQDNADIFDADLSGLDWAAWCERANELAGEDGYAERLGDKHAAVLIERKPTLLVSFEAFHRLPTLSPQAQPLGWALTKALGWSHLCLISERDTWFRDKRVYGYFDRLIDDGFFDDFEQVIFYGAGPCGYAAAAFSVAAPGAKVVMLSPQATLDPRVAEWDDRFLRMRRVSFCDRYGYAPDMLDAAASAVLIYDPEVELDAMHAALFTRSNVMKFRTRYLGYQIEPALLRMGVLFRLLAQVSANRLTRLSLAQLYRKRREDTPYLANVLQRLMADERDALTVLHCRNAIGRGVGGPRFRRALKHVQTKGQQPDQSDD</sequence>